<dbReference type="InterPro" id="IPR042258">
    <property type="entry name" value="DGOK_N"/>
</dbReference>
<dbReference type="AlphaFoldDB" id="A0A212KK54"/>
<dbReference type="EMBL" id="FLUO01000002">
    <property type="protein sequence ID" value="SBW12116.1"/>
    <property type="molecule type" value="Genomic_DNA"/>
</dbReference>
<keyword evidence="1" id="KW-0808">Transferase</keyword>
<dbReference type="Gene3D" id="3.30.420.310">
    <property type="entry name" value="2-keto-3-deoxy-galactonokinase, C-terminal domain"/>
    <property type="match status" value="1"/>
</dbReference>
<dbReference type="GO" id="GO:0008671">
    <property type="term" value="F:2-dehydro-3-deoxygalactonokinase activity"/>
    <property type="evidence" value="ECO:0007669"/>
    <property type="project" value="InterPro"/>
</dbReference>
<dbReference type="InterPro" id="IPR042257">
    <property type="entry name" value="DGOK_C"/>
</dbReference>
<dbReference type="Pfam" id="PF05035">
    <property type="entry name" value="DGOK"/>
    <property type="match status" value="1"/>
</dbReference>
<sequence length="302" mass="32008">MDEVIVVDWGTTSFRAWLVASGEVKDEIPSGTGMRDTAREDFPRYCGAQLARWRGGAEPPPVYMAGMVGAPQGWQAAPQPVLPVGLDDLAARVVAAEGLPDAWIVPGCRVQKSDAEIDVMRGEEVQIFGALDLLKRDDALFCLPGTHSKWAQVRGRKLVHFTTSMTGEVYEAMLGHTILAKTADRAAPFDEAAFRKGLAQAASADGLLHQMFAARCRTLYGDMKPELTPSFLSGILIGAEVKAMRGLYPEAKEVLLCGSDALRGPYGIALAAAGFAATAVSAKAASLAGIGAIAARHRARAA</sequence>
<name>A0A212KK54_9PROT</name>
<evidence type="ECO:0000313" key="1">
    <source>
        <dbReference type="EMBL" id="SBW12116.1"/>
    </source>
</evidence>
<protein>
    <submittedName>
        <fullName evidence="1">2-dehydro-3-deoxygalactonokinase</fullName>
    </submittedName>
</protein>
<keyword evidence="1" id="KW-0418">Kinase</keyword>
<dbReference type="InterPro" id="IPR007729">
    <property type="entry name" value="DGOK"/>
</dbReference>
<dbReference type="GO" id="GO:0034194">
    <property type="term" value="P:D-galactonate catabolic process"/>
    <property type="evidence" value="ECO:0007669"/>
    <property type="project" value="InterPro"/>
</dbReference>
<reference evidence="1" key="1">
    <citation type="submission" date="2016-04" db="EMBL/GenBank/DDBJ databases">
        <authorList>
            <person name="Evans L.H."/>
            <person name="Alamgir A."/>
            <person name="Owens N."/>
            <person name="Weber N.D."/>
            <person name="Virtaneva K."/>
            <person name="Barbian K."/>
            <person name="Babar A."/>
            <person name="Rosenke K."/>
        </authorList>
    </citation>
    <scope>NUCLEOTIDE SEQUENCE</scope>
    <source>
        <strain evidence="1">86</strain>
    </source>
</reference>
<dbReference type="CDD" id="cd24012">
    <property type="entry name" value="ASKHA_NBD_KDGal-kinase"/>
    <property type="match status" value="1"/>
</dbReference>
<gene>
    <name evidence="1" type="ORF">KL86APRO_20452</name>
</gene>
<organism evidence="1">
    <name type="scientific">uncultured Alphaproteobacteria bacterium</name>
    <dbReference type="NCBI Taxonomy" id="91750"/>
    <lineage>
        <taxon>Bacteria</taxon>
        <taxon>Pseudomonadati</taxon>
        <taxon>Pseudomonadota</taxon>
        <taxon>Alphaproteobacteria</taxon>
        <taxon>environmental samples</taxon>
    </lineage>
</organism>
<dbReference type="Gene3D" id="3.30.420.300">
    <property type="entry name" value="2-keto-3-deoxy-galactonokinase, substrate binding domain"/>
    <property type="match status" value="1"/>
</dbReference>
<accession>A0A212KK54</accession>
<proteinExistence type="predicted"/>